<dbReference type="InterPro" id="IPR042070">
    <property type="entry name" value="PucR_C-HTH_sf"/>
</dbReference>
<dbReference type="Pfam" id="PF13556">
    <property type="entry name" value="HTH_30"/>
    <property type="match status" value="1"/>
</dbReference>
<evidence type="ECO:0000259" key="2">
    <source>
        <dbReference type="Pfam" id="PF14361"/>
    </source>
</evidence>
<sequence length="414" mass="44232">MTADKKAGRPAVLSIADVPVAARIRARAPRLTRSVVARLMAELPAYTALPQEEIAGDISDIVQRSLRLLADVIERRRPAADHELVRQRESAAQRAEEGVPLDAILSAYQIGMTMIWQEIAGAARPSDWDTVQRVLAMVMDLQRQLVSAVSAAYLDARQTLDHEEHSVQHAMMTALLAGDPLEEICGRTGLRAAPRYVVLALALAPHPDEAAAGPKARIATRRKVRRIRALLDLFAGEPALTAMDGAGGTVLLPVAEPPAWDALRELVSEAAKAADTAITGAAATADPPGVPAAVTQVTEVLDLVSGTGRPPGLYRLADVLLDYQLSRPSAALDGLAALLRPLAGKPELLRTLELYLAHDLDRRRTGAALHVHPNTVGYRVRRITELTGLDLSRPTALPLVFAALAAHRAVAGVP</sequence>
<name>A0ABY7BC79_9PSEU</name>
<evidence type="ECO:0000259" key="1">
    <source>
        <dbReference type="Pfam" id="PF13556"/>
    </source>
</evidence>
<protein>
    <submittedName>
        <fullName evidence="3">Helix-turn-helix domain-containing protein</fullName>
    </submittedName>
</protein>
<dbReference type="InterPro" id="IPR025736">
    <property type="entry name" value="PucR_C-HTH_dom"/>
</dbReference>
<dbReference type="Gene3D" id="1.10.10.2840">
    <property type="entry name" value="PucR C-terminal helix-turn-helix domain"/>
    <property type="match status" value="1"/>
</dbReference>
<reference evidence="3" key="1">
    <citation type="submission" date="2022-11" db="EMBL/GenBank/DDBJ databases">
        <authorList>
            <person name="Mo P."/>
        </authorList>
    </citation>
    <scope>NUCLEOTIDE SEQUENCE</scope>
    <source>
        <strain evidence="3">HUAS 11-8</strain>
    </source>
</reference>
<dbReference type="RefSeq" id="WP_268758583.1">
    <property type="nucleotide sequence ID" value="NZ_CP113836.1"/>
</dbReference>
<dbReference type="InterPro" id="IPR051448">
    <property type="entry name" value="CdaR-like_regulators"/>
</dbReference>
<organism evidence="3 4">
    <name type="scientific">Amycolatopsis cynarae</name>
    <dbReference type="NCBI Taxonomy" id="2995223"/>
    <lineage>
        <taxon>Bacteria</taxon>
        <taxon>Bacillati</taxon>
        <taxon>Actinomycetota</taxon>
        <taxon>Actinomycetes</taxon>
        <taxon>Pseudonocardiales</taxon>
        <taxon>Pseudonocardiaceae</taxon>
        <taxon>Amycolatopsis</taxon>
    </lineage>
</organism>
<proteinExistence type="predicted"/>
<accession>A0ABY7BC79</accession>
<dbReference type="Pfam" id="PF14361">
    <property type="entry name" value="RsbRD_N"/>
    <property type="match status" value="1"/>
</dbReference>
<dbReference type="InterPro" id="IPR025751">
    <property type="entry name" value="RsbRD_N_dom"/>
</dbReference>
<dbReference type="Proteomes" id="UP001163203">
    <property type="component" value="Chromosome"/>
</dbReference>
<gene>
    <name evidence="3" type="ORF">ORV05_12190</name>
</gene>
<feature type="domain" description="PucR C-terminal helix-turn-helix" evidence="1">
    <location>
        <begin position="348"/>
        <end position="406"/>
    </location>
</feature>
<keyword evidence="4" id="KW-1185">Reference proteome</keyword>
<dbReference type="PANTHER" id="PTHR33744">
    <property type="entry name" value="CARBOHYDRATE DIACID REGULATOR"/>
    <property type="match status" value="1"/>
</dbReference>
<evidence type="ECO:0000313" key="3">
    <source>
        <dbReference type="EMBL" id="WAL68491.1"/>
    </source>
</evidence>
<dbReference type="PANTHER" id="PTHR33744:SF1">
    <property type="entry name" value="DNA-BINDING TRANSCRIPTIONAL ACTIVATOR ADER"/>
    <property type="match status" value="1"/>
</dbReference>
<feature type="domain" description="RsbT co-antagonist protein RsbRD N-terminal" evidence="2">
    <location>
        <begin position="29"/>
        <end position="166"/>
    </location>
</feature>
<dbReference type="EMBL" id="CP113836">
    <property type="protein sequence ID" value="WAL68491.1"/>
    <property type="molecule type" value="Genomic_DNA"/>
</dbReference>
<evidence type="ECO:0000313" key="4">
    <source>
        <dbReference type="Proteomes" id="UP001163203"/>
    </source>
</evidence>